<keyword evidence="2" id="KW-0614">Plasmid</keyword>
<proteinExistence type="predicted"/>
<feature type="signal peptide" evidence="1">
    <location>
        <begin position="1"/>
        <end position="20"/>
    </location>
</feature>
<dbReference type="AlphaFoldDB" id="S5AI96"/>
<dbReference type="Gene3D" id="3.40.30.10">
    <property type="entry name" value="Glutaredoxin"/>
    <property type="match status" value="1"/>
</dbReference>
<dbReference type="BioCyc" id="AMAC1300253:G12YX-3479-MONOMER"/>
<name>S5AI96_9ALTE</name>
<sequence length="261" mass="29440">MINKFKALSAIALISFSSFAQDASEVLDAVSEIKKQEASESKSYQQEIREGLEKKGAIIGIREIPVTKLYFVEAELGSYLVTANGRFVVDGRIVDVWHRKTLKSLADLEGIDRVPVNNNAKQIDDMLATFSIGDKEKPRSGVIFVDPTSEYTLTSLQKLIEYQDEQRWTVVLTPLIGGSNALDRSRRLWCAKDKEQALLDLINGTQESFSEIDEDCDEERVLAGQYINNVFGIETLPHLIREDGLVSKGFPLDFDKWFEKE</sequence>
<feature type="chain" id="PRO_5004535106" evidence="1">
    <location>
        <begin position="21"/>
        <end position="261"/>
    </location>
</feature>
<organism evidence="2 3">
    <name type="scientific">Alteromonas mediterranea 615</name>
    <dbReference type="NCBI Taxonomy" id="1300253"/>
    <lineage>
        <taxon>Bacteria</taxon>
        <taxon>Pseudomonadati</taxon>
        <taxon>Pseudomonadota</taxon>
        <taxon>Gammaproteobacteria</taxon>
        <taxon>Alteromonadales</taxon>
        <taxon>Alteromonadaceae</taxon>
        <taxon>Alteromonas/Salinimonas group</taxon>
        <taxon>Alteromonas</taxon>
    </lineage>
</organism>
<reference evidence="2 3" key="1">
    <citation type="journal article" date="2013" name="Genome Biol. Evol.">
        <title>Genomic Diversity of "Deep Ecotype" Alteromonas macleodii Isolates: Evidence for Pan-Mediterranean Clonal Frames.</title>
        <authorList>
            <person name="Lopez-Perez M."/>
            <person name="Gonzaga A."/>
            <person name="Rodriguez-Valera F."/>
        </authorList>
    </citation>
    <scope>NUCLEOTIDE SEQUENCE [LARGE SCALE GENOMIC DNA]</scope>
    <source>
        <strain evidence="3">'English Channel 615'</strain>
        <plasmid evidence="3">Plasmid</plasmid>
    </source>
</reference>
<evidence type="ECO:0000313" key="3">
    <source>
        <dbReference type="Proteomes" id="UP000014909"/>
    </source>
</evidence>
<dbReference type="PATRIC" id="fig|1300253.3.peg.4599"/>
<geneLocation type="plasmid" evidence="2">
    <name>unnamed</name>
</geneLocation>
<gene>
    <name evidence="2" type="ORF">I633_22046</name>
</gene>
<keyword evidence="1" id="KW-0732">Signal</keyword>
<evidence type="ECO:0000313" key="2">
    <source>
        <dbReference type="EMBL" id="AGP79832.1"/>
    </source>
</evidence>
<dbReference type="EMBL" id="CP004847">
    <property type="protein sequence ID" value="AGP79832.1"/>
    <property type="molecule type" value="Genomic_DNA"/>
</dbReference>
<dbReference type="KEGG" id="amh:I633_22046"/>
<dbReference type="Proteomes" id="UP000014909">
    <property type="component" value="Plasmid unnamed"/>
</dbReference>
<dbReference type="HOGENOM" id="CLU_972847_0_0_6"/>
<protein>
    <submittedName>
        <fullName evidence="2">DsbC protein</fullName>
    </submittedName>
</protein>
<evidence type="ECO:0000256" key="1">
    <source>
        <dbReference type="SAM" id="SignalP"/>
    </source>
</evidence>
<accession>S5AI96</accession>